<accession>A0A811PVK9</accession>
<dbReference type="PANTHER" id="PTHR37391:SF12">
    <property type="entry name" value="OS02G0828500 PROTEIN"/>
    <property type="match status" value="1"/>
</dbReference>
<dbReference type="AlphaFoldDB" id="A0A811PVK9"/>
<dbReference type="Proteomes" id="UP000604825">
    <property type="component" value="Unassembled WGS sequence"/>
</dbReference>
<name>A0A811PVK9_9POAL</name>
<dbReference type="EMBL" id="CAJGYO010000008">
    <property type="protein sequence ID" value="CAD6248883.1"/>
    <property type="molecule type" value="Genomic_DNA"/>
</dbReference>
<gene>
    <name evidence="1" type="ORF">NCGR_LOCUS32765</name>
</gene>
<dbReference type="OrthoDB" id="2306007at2759"/>
<reference evidence="1" key="1">
    <citation type="submission" date="2020-10" db="EMBL/GenBank/DDBJ databases">
        <authorList>
            <person name="Han B."/>
            <person name="Lu T."/>
            <person name="Zhao Q."/>
            <person name="Huang X."/>
            <person name="Zhao Y."/>
        </authorList>
    </citation>
    <scope>NUCLEOTIDE SEQUENCE</scope>
</reference>
<evidence type="ECO:0000313" key="2">
    <source>
        <dbReference type="Proteomes" id="UP000604825"/>
    </source>
</evidence>
<sequence length="237" mass="26412">MPSWRWKLRSVVPPEGVVATHIRGACAAVAPGGGGVPAHDRRRLQRPKAWALGQRHVRLAALYGLITRDEQLIAMQMQGAGHHHHDDDMVVGELVVPAVFERCSRVLDPGEQKVPRDLYWEAITTTRSSKDNRKDTEALLRESIAMNPLVGEPHLVLAQLLLNDGRYAKAEAAAAAGRGVRLLLQWGSSWDKRMSWEGWVSWGRLMGDKARHRRGTWPRTAWGIINLGLVEGVANRN</sequence>
<dbReference type="PANTHER" id="PTHR37391">
    <property type="entry name" value="E3 UBIQUITIN-PROTEIN LIGASE"/>
    <property type="match status" value="1"/>
</dbReference>
<protein>
    <submittedName>
        <fullName evidence="1">Uncharacterized protein</fullName>
    </submittedName>
</protein>
<evidence type="ECO:0000313" key="1">
    <source>
        <dbReference type="EMBL" id="CAD6248883.1"/>
    </source>
</evidence>
<comment type="caution">
    <text evidence="1">The sequence shown here is derived from an EMBL/GenBank/DDBJ whole genome shotgun (WGS) entry which is preliminary data.</text>
</comment>
<proteinExistence type="predicted"/>
<keyword evidence="2" id="KW-1185">Reference proteome</keyword>
<organism evidence="1 2">
    <name type="scientific">Miscanthus lutarioriparius</name>
    <dbReference type="NCBI Taxonomy" id="422564"/>
    <lineage>
        <taxon>Eukaryota</taxon>
        <taxon>Viridiplantae</taxon>
        <taxon>Streptophyta</taxon>
        <taxon>Embryophyta</taxon>
        <taxon>Tracheophyta</taxon>
        <taxon>Spermatophyta</taxon>
        <taxon>Magnoliopsida</taxon>
        <taxon>Liliopsida</taxon>
        <taxon>Poales</taxon>
        <taxon>Poaceae</taxon>
        <taxon>PACMAD clade</taxon>
        <taxon>Panicoideae</taxon>
        <taxon>Andropogonodae</taxon>
        <taxon>Andropogoneae</taxon>
        <taxon>Saccharinae</taxon>
        <taxon>Miscanthus</taxon>
    </lineage>
</organism>